<dbReference type="InterPro" id="IPR001077">
    <property type="entry name" value="COMT_C"/>
</dbReference>
<proteinExistence type="predicted"/>
<dbReference type="GO" id="GO:0008171">
    <property type="term" value="F:O-methyltransferase activity"/>
    <property type="evidence" value="ECO:0007669"/>
    <property type="project" value="InterPro"/>
</dbReference>
<dbReference type="EMBL" id="JAVRQU010000007">
    <property type="protein sequence ID" value="KAK5700590.1"/>
    <property type="molecule type" value="Genomic_DNA"/>
</dbReference>
<evidence type="ECO:0000256" key="2">
    <source>
        <dbReference type="ARBA" id="ARBA00022679"/>
    </source>
</evidence>
<dbReference type="SUPFAM" id="SSF46785">
    <property type="entry name" value="Winged helix' DNA-binding domain"/>
    <property type="match status" value="1"/>
</dbReference>
<dbReference type="Pfam" id="PF00891">
    <property type="entry name" value="Methyltransf_2"/>
    <property type="match status" value="1"/>
</dbReference>
<organism evidence="6 7">
    <name type="scientific">Elasticomyces elasticus</name>
    <dbReference type="NCBI Taxonomy" id="574655"/>
    <lineage>
        <taxon>Eukaryota</taxon>
        <taxon>Fungi</taxon>
        <taxon>Dikarya</taxon>
        <taxon>Ascomycota</taxon>
        <taxon>Pezizomycotina</taxon>
        <taxon>Dothideomycetes</taxon>
        <taxon>Dothideomycetidae</taxon>
        <taxon>Mycosphaerellales</taxon>
        <taxon>Teratosphaeriaceae</taxon>
        <taxon>Elasticomyces</taxon>
    </lineage>
</organism>
<dbReference type="PANTHER" id="PTHR43712:SF11">
    <property type="entry name" value="O-METHYLTRANSFERASE (AFU_ORTHOLOGUE AFUA_2G17820)-RELATED"/>
    <property type="match status" value="1"/>
</dbReference>
<dbReference type="PANTHER" id="PTHR43712">
    <property type="entry name" value="PUTATIVE (AFU_ORTHOLOGUE AFUA_4G14580)-RELATED"/>
    <property type="match status" value="1"/>
</dbReference>
<evidence type="ECO:0000259" key="5">
    <source>
        <dbReference type="Pfam" id="PF00891"/>
    </source>
</evidence>
<evidence type="ECO:0000256" key="1">
    <source>
        <dbReference type="ARBA" id="ARBA00022603"/>
    </source>
</evidence>
<dbReference type="SUPFAM" id="SSF53335">
    <property type="entry name" value="S-adenosyl-L-methionine-dependent methyltransferases"/>
    <property type="match status" value="1"/>
</dbReference>
<evidence type="ECO:0000256" key="3">
    <source>
        <dbReference type="ARBA" id="ARBA00022691"/>
    </source>
</evidence>
<dbReference type="InterPro" id="IPR036388">
    <property type="entry name" value="WH-like_DNA-bd_sf"/>
</dbReference>
<evidence type="ECO:0000256" key="4">
    <source>
        <dbReference type="PIRSR" id="PIRSR005739-1"/>
    </source>
</evidence>
<comment type="caution">
    <text evidence="6">The sequence shown here is derived from an EMBL/GenBank/DDBJ whole genome shotgun (WGS) entry which is preliminary data.</text>
</comment>
<sequence>MARKIDLKQLSADVQKAVEAYEDNGDDAAAYDHALEAIQKLQLAVEKPGDYAARVRYHGLQNIAIVMLSEMGVLQAIAARPDNSITATELAKETGCDELLIKRLLRQLTTNGICDEVGQYTYHSNPMTQVFASPGQLAGFRYSTEQIFYIGSKIRGYLQESQVHRQNPQPVKENAHQHAFGKTFWQLLASDPSAKENFDVFMKAARRGGHVQMWNERYPPVSKLKDEDLKTGAEAVLMVDVGGGVGGQVGAFRKQCPELPGRCILQDLPDTIKNNSSPPEGVELQAYDFFTPQPIKGARIYLFRSVCHDWDDESSRKLLANTVAAMDPDYSRLLIDDWVLPDFGASLKATNMDVNMMIMFDAMERTKGQWVKLLDDVGLEIVEIYSTPGAAESIIETRVKRSVV</sequence>
<evidence type="ECO:0000313" key="7">
    <source>
        <dbReference type="Proteomes" id="UP001310594"/>
    </source>
</evidence>
<dbReference type="PROSITE" id="PS51683">
    <property type="entry name" value="SAM_OMT_II"/>
    <property type="match status" value="1"/>
</dbReference>
<dbReference type="Gene3D" id="3.40.50.150">
    <property type="entry name" value="Vaccinia Virus protein VP39"/>
    <property type="match status" value="1"/>
</dbReference>
<dbReference type="InterPro" id="IPR036390">
    <property type="entry name" value="WH_DNA-bd_sf"/>
</dbReference>
<dbReference type="PIRSF" id="PIRSF005739">
    <property type="entry name" value="O-mtase"/>
    <property type="match status" value="1"/>
</dbReference>
<name>A0AAN8A2P3_9PEZI</name>
<feature type="active site" description="Proton acceptor" evidence="4">
    <location>
        <position position="308"/>
    </location>
</feature>
<accession>A0AAN8A2P3</accession>
<dbReference type="Gene3D" id="1.10.10.10">
    <property type="entry name" value="Winged helix-like DNA-binding domain superfamily/Winged helix DNA-binding domain"/>
    <property type="match status" value="1"/>
</dbReference>
<feature type="domain" description="O-methyltransferase C-terminal" evidence="5">
    <location>
        <begin position="174"/>
        <end position="378"/>
    </location>
</feature>
<protein>
    <recommendedName>
        <fullName evidence="5">O-methyltransferase C-terminal domain-containing protein</fullName>
    </recommendedName>
</protein>
<dbReference type="InterPro" id="IPR016461">
    <property type="entry name" value="COMT-like"/>
</dbReference>
<dbReference type="AlphaFoldDB" id="A0AAN8A2P3"/>
<gene>
    <name evidence="6" type="ORF">LTR97_005107</name>
</gene>
<evidence type="ECO:0000313" key="6">
    <source>
        <dbReference type="EMBL" id="KAK5700590.1"/>
    </source>
</evidence>
<dbReference type="Proteomes" id="UP001310594">
    <property type="component" value="Unassembled WGS sequence"/>
</dbReference>
<keyword evidence="3" id="KW-0949">S-adenosyl-L-methionine</keyword>
<dbReference type="GO" id="GO:0032259">
    <property type="term" value="P:methylation"/>
    <property type="evidence" value="ECO:0007669"/>
    <property type="project" value="UniProtKB-KW"/>
</dbReference>
<keyword evidence="2" id="KW-0808">Transferase</keyword>
<dbReference type="InterPro" id="IPR029063">
    <property type="entry name" value="SAM-dependent_MTases_sf"/>
</dbReference>
<reference evidence="6" key="1">
    <citation type="submission" date="2023-08" db="EMBL/GenBank/DDBJ databases">
        <title>Black Yeasts Isolated from many extreme environments.</title>
        <authorList>
            <person name="Coleine C."/>
            <person name="Stajich J.E."/>
            <person name="Selbmann L."/>
        </authorList>
    </citation>
    <scope>NUCLEOTIDE SEQUENCE</scope>
    <source>
        <strain evidence="6">CCFEE 5810</strain>
    </source>
</reference>
<keyword evidence="1" id="KW-0489">Methyltransferase</keyword>